<organism evidence="2 3">
    <name type="scientific">Eumeta variegata</name>
    <name type="common">Bagworm moth</name>
    <name type="synonym">Eumeta japonica</name>
    <dbReference type="NCBI Taxonomy" id="151549"/>
    <lineage>
        <taxon>Eukaryota</taxon>
        <taxon>Metazoa</taxon>
        <taxon>Ecdysozoa</taxon>
        <taxon>Arthropoda</taxon>
        <taxon>Hexapoda</taxon>
        <taxon>Insecta</taxon>
        <taxon>Pterygota</taxon>
        <taxon>Neoptera</taxon>
        <taxon>Endopterygota</taxon>
        <taxon>Lepidoptera</taxon>
        <taxon>Glossata</taxon>
        <taxon>Ditrysia</taxon>
        <taxon>Tineoidea</taxon>
        <taxon>Psychidae</taxon>
        <taxon>Oiketicinae</taxon>
        <taxon>Eumeta</taxon>
    </lineage>
</organism>
<comment type="caution">
    <text evidence="2">The sequence shown here is derived from an EMBL/GenBank/DDBJ whole genome shotgun (WGS) entry which is preliminary data.</text>
</comment>
<dbReference type="AlphaFoldDB" id="A0A4C1V328"/>
<proteinExistence type="predicted"/>
<gene>
    <name evidence="2" type="ORF">EVAR_25986_1</name>
</gene>
<dbReference type="Proteomes" id="UP000299102">
    <property type="component" value="Unassembled WGS sequence"/>
</dbReference>
<protein>
    <submittedName>
        <fullName evidence="2">Uncharacterized protein</fullName>
    </submittedName>
</protein>
<keyword evidence="3" id="KW-1185">Reference proteome</keyword>
<name>A0A4C1V328_EUMVA</name>
<dbReference type="EMBL" id="BGZK01000262">
    <property type="protein sequence ID" value="GBP32625.1"/>
    <property type="molecule type" value="Genomic_DNA"/>
</dbReference>
<accession>A0A4C1V328</accession>
<reference evidence="2 3" key="1">
    <citation type="journal article" date="2019" name="Commun. Biol.">
        <title>The bagworm genome reveals a unique fibroin gene that provides high tensile strength.</title>
        <authorList>
            <person name="Kono N."/>
            <person name="Nakamura H."/>
            <person name="Ohtoshi R."/>
            <person name="Tomita M."/>
            <person name="Numata K."/>
            <person name="Arakawa K."/>
        </authorList>
    </citation>
    <scope>NUCLEOTIDE SEQUENCE [LARGE SCALE GENOMIC DNA]</scope>
</reference>
<evidence type="ECO:0000256" key="1">
    <source>
        <dbReference type="SAM" id="MobiDB-lite"/>
    </source>
</evidence>
<evidence type="ECO:0000313" key="2">
    <source>
        <dbReference type="EMBL" id="GBP32625.1"/>
    </source>
</evidence>
<sequence length="124" mass="13050">MSSARVSRPVTLALVAVDVQRVAGRAAALVRAVVQLPAQLLTGAAGPAATCARRKQLPPRLRSFSVSPAAGNPPERGPTRKSRFIGGQRAVKVGSGPFCAPLFDTPPGNVIRVIYFWRRGGVSH</sequence>
<feature type="region of interest" description="Disordered" evidence="1">
    <location>
        <begin position="59"/>
        <end position="85"/>
    </location>
</feature>
<evidence type="ECO:0000313" key="3">
    <source>
        <dbReference type="Proteomes" id="UP000299102"/>
    </source>
</evidence>